<proteinExistence type="predicted"/>
<dbReference type="AlphaFoldDB" id="A0A1I2H8T4"/>
<evidence type="ECO:0000256" key="1">
    <source>
        <dbReference type="SAM" id="SignalP"/>
    </source>
</evidence>
<dbReference type="PANTHER" id="PTHR19328">
    <property type="entry name" value="HEDGEHOG-INTERACTING PROTEIN"/>
    <property type="match status" value="1"/>
</dbReference>
<dbReference type="InterPro" id="IPR012938">
    <property type="entry name" value="Glc/Sorbosone_DH"/>
</dbReference>
<feature type="chain" id="PRO_5011504124" evidence="1">
    <location>
        <begin position="22"/>
        <end position="376"/>
    </location>
</feature>
<gene>
    <name evidence="3" type="ORF">SAMN04488120_101223</name>
</gene>
<dbReference type="InterPro" id="IPR011041">
    <property type="entry name" value="Quinoprot_gluc/sorb_DH_b-prop"/>
</dbReference>
<evidence type="ECO:0000313" key="4">
    <source>
        <dbReference type="Proteomes" id="UP000199771"/>
    </source>
</evidence>
<dbReference type="Proteomes" id="UP000199771">
    <property type="component" value="Unassembled WGS sequence"/>
</dbReference>
<reference evidence="3 4" key="1">
    <citation type="submission" date="2016-10" db="EMBL/GenBank/DDBJ databases">
        <authorList>
            <person name="de Groot N.N."/>
        </authorList>
    </citation>
    <scope>NUCLEOTIDE SEQUENCE [LARGE SCALE GENOMIC DNA]</scope>
    <source>
        <strain evidence="3 4">DSM 23609</strain>
    </source>
</reference>
<feature type="signal peptide" evidence="1">
    <location>
        <begin position="1"/>
        <end position="21"/>
    </location>
</feature>
<dbReference type="InterPro" id="IPR011042">
    <property type="entry name" value="6-blade_b-propeller_TolB-like"/>
</dbReference>
<dbReference type="OrthoDB" id="9770043at2"/>
<accession>A0A1I2H8T4</accession>
<evidence type="ECO:0000259" key="2">
    <source>
        <dbReference type="Pfam" id="PF07995"/>
    </source>
</evidence>
<organism evidence="3 4">
    <name type="scientific">Fontimonas thermophila</name>
    <dbReference type="NCBI Taxonomy" id="1076937"/>
    <lineage>
        <taxon>Bacteria</taxon>
        <taxon>Pseudomonadati</taxon>
        <taxon>Pseudomonadota</taxon>
        <taxon>Gammaproteobacteria</taxon>
        <taxon>Nevskiales</taxon>
        <taxon>Nevskiaceae</taxon>
        <taxon>Fontimonas</taxon>
    </lineage>
</organism>
<feature type="domain" description="Glucose/Sorbosone dehydrogenase" evidence="2">
    <location>
        <begin position="43"/>
        <end position="370"/>
    </location>
</feature>
<dbReference type="RefSeq" id="WP_091530338.1">
    <property type="nucleotide sequence ID" value="NZ_FOOC01000001.1"/>
</dbReference>
<keyword evidence="1" id="KW-0732">Signal</keyword>
<name>A0A1I2H8T4_9GAMM</name>
<sequence length="376" mass="40850">MPRILVLLALLCTTVTGTALAAPAQRFPSAHGAVEVVRIAQGLEHPWSLAFLPDGRLLVSERPGRLRLIGRDGTVSAPLAGVPAVSARGQGGLLDIALAPDFAQSQRLYFCYAEARARDNGTTLAHARLTDGGLTDLRVIFRQQPSWPGQHHFGCRIVFAASDTLYLTLGDRNSAREHVQSLDTHIGKIVRLRADGSVPADNPYVGIPGVRPEIWSVGHRNVQGAALHPQSGRLWAHEHGPRGGDEVNVVRAGYNYGWPVITYGEEYFGGKIGEGTHKSGMEQPVHYWVPSIAPSGMAFYTAERFPAWRGNLFVGSLKFGLLVRLTLDGERVVGEERLLEGLGQRIRDVRQGPDGYLYLLTDASDGAVLRVGLVPR</sequence>
<evidence type="ECO:0000313" key="3">
    <source>
        <dbReference type="EMBL" id="SFF25760.1"/>
    </source>
</evidence>
<dbReference type="Pfam" id="PF07995">
    <property type="entry name" value="GSDH"/>
    <property type="match status" value="1"/>
</dbReference>
<dbReference type="EMBL" id="FOOC01000001">
    <property type="protein sequence ID" value="SFF25760.1"/>
    <property type="molecule type" value="Genomic_DNA"/>
</dbReference>
<dbReference type="SUPFAM" id="SSF50952">
    <property type="entry name" value="Soluble quinoprotein glucose dehydrogenase"/>
    <property type="match status" value="1"/>
</dbReference>
<dbReference type="STRING" id="1076937.SAMN04488120_101223"/>
<keyword evidence="4" id="KW-1185">Reference proteome</keyword>
<protein>
    <submittedName>
        <fullName evidence="3">Glucose/arabinose dehydrogenase, beta-propeller fold</fullName>
    </submittedName>
</protein>
<dbReference type="Gene3D" id="2.120.10.30">
    <property type="entry name" value="TolB, C-terminal domain"/>
    <property type="match status" value="1"/>
</dbReference>
<dbReference type="PANTHER" id="PTHR19328:SF75">
    <property type="entry name" value="ALDOSE SUGAR DEHYDROGENASE YLII"/>
    <property type="match status" value="1"/>
</dbReference>